<evidence type="ECO:0000313" key="1">
    <source>
        <dbReference type="EMBL" id="KAE9043028.1"/>
    </source>
</evidence>
<keyword evidence="5" id="KW-1185">Reference proteome</keyword>
<comment type="caution">
    <text evidence="1">The sequence shown here is derived from an EMBL/GenBank/DDBJ whole genome shotgun (WGS) entry which is preliminary data.</text>
</comment>
<dbReference type="AlphaFoldDB" id="A0A6A3NFB1"/>
<dbReference type="EMBL" id="QXFU01000132">
    <property type="protein sequence ID" value="KAE9043028.1"/>
    <property type="molecule type" value="Genomic_DNA"/>
</dbReference>
<evidence type="ECO:0000313" key="2">
    <source>
        <dbReference type="EMBL" id="KAE9047544.1"/>
    </source>
</evidence>
<evidence type="ECO:0000313" key="5">
    <source>
        <dbReference type="Proteomes" id="UP000434957"/>
    </source>
</evidence>
<evidence type="ECO:0000313" key="3">
    <source>
        <dbReference type="EMBL" id="KAE9353999.1"/>
    </source>
</evidence>
<name>A0A6A3NFB1_9STRA</name>
<evidence type="ECO:0000313" key="4">
    <source>
        <dbReference type="Proteomes" id="UP000429607"/>
    </source>
</evidence>
<organism evidence="1 6">
    <name type="scientific">Phytophthora rubi</name>
    <dbReference type="NCBI Taxonomy" id="129364"/>
    <lineage>
        <taxon>Eukaryota</taxon>
        <taxon>Sar</taxon>
        <taxon>Stramenopiles</taxon>
        <taxon>Oomycota</taxon>
        <taxon>Peronosporomycetes</taxon>
        <taxon>Peronosporales</taxon>
        <taxon>Peronosporaceae</taxon>
        <taxon>Phytophthora</taxon>
    </lineage>
</organism>
<sequence>MALAAAPLLTSACLHRFRATDSRPPPRLYVVSPAGGEDWAHSLSRLYCQADLYPYQLHFGYLRLRPESQICLDPTCRPCQG</sequence>
<dbReference type="Proteomes" id="UP000429607">
    <property type="component" value="Unassembled WGS sequence"/>
</dbReference>
<dbReference type="Proteomes" id="UP000435112">
    <property type="component" value="Unassembled WGS sequence"/>
</dbReference>
<dbReference type="Proteomes" id="UP000434957">
    <property type="component" value="Unassembled WGS sequence"/>
</dbReference>
<accession>A0A6A3NFB1</accession>
<proteinExistence type="predicted"/>
<dbReference type="EMBL" id="QXFV01000165">
    <property type="protein sequence ID" value="KAE9047544.1"/>
    <property type="molecule type" value="Genomic_DNA"/>
</dbReference>
<protein>
    <submittedName>
        <fullName evidence="1">Uncharacterized protein</fullName>
    </submittedName>
</protein>
<dbReference type="EMBL" id="QXFT01000127">
    <property type="protein sequence ID" value="KAE9353999.1"/>
    <property type="molecule type" value="Genomic_DNA"/>
</dbReference>
<gene>
    <name evidence="2" type="ORF">PR001_g4170</name>
    <name evidence="1" type="ORF">PR002_g3576</name>
    <name evidence="3" type="ORF">PR003_g3592</name>
</gene>
<evidence type="ECO:0000313" key="6">
    <source>
        <dbReference type="Proteomes" id="UP000435112"/>
    </source>
</evidence>
<reference evidence="4 6" key="1">
    <citation type="submission" date="2018-09" db="EMBL/GenBank/DDBJ databases">
        <title>Genomic investigation of the strawberry pathogen Phytophthora fragariae indicates pathogenicity is determined by transcriptional variation in three key races.</title>
        <authorList>
            <person name="Adams T.M."/>
            <person name="Armitage A.D."/>
            <person name="Sobczyk M.K."/>
            <person name="Bates H.J."/>
            <person name="Dunwell J.M."/>
            <person name="Nellist C.F."/>
            <person name="Harrison R.J."/>
        </authorList>
    </citation>
    <scope>NUCLEOTIDE SEQUENCE [LARGE SCALE GENOMIC DNA]</scope>
    <source>
        <strain evidence="2 4">SCRP249</strain>
        <strain evidence="1 6">SCRP324</strain>
        <strain evidence="3 5">SCRP333</strain>
    </source>
</reference>